<reference evidence="1 2" key="1">
    <citation type="journal article" date="2020" name="Fungal Divers.">
        <title>Resolving the Mortierellaceae phylogeny through synthesis of multi-gene phylogenetics and phylogenomics.</title>
        <authorList>
            <person name="Vandepol N."/>
            <person name="Liber J."/>
            <person name="Desiro A."/>
            <person name="Na H."/>
            <person name="Kennedy M."/>
            <person name="Barry K."/>
            <person name="Grigoriev I.V."/>
            <person name="Miller A.N."/>
            <person name="O'Donnell K."/>
            <person name="Stajich J.E."/>
            <person name="Bonito G."/>
        </authorList>
    </citation>
    <scope>NUCLEOTIDE SEQUENCE [LARGE SCALE GENOMIC DNA]</scope>
    <source>
        <strain evidence="1 2">AD045</strain>
    </source>
</reference>
<sequence length="909" mass="102403">MSPTQQFRLGRVIESLALRTDVNGTHYSQMNDITDIFPGALRFKVKDVNILFLENEHGRRYEPRRIAYYPNEIVDIVTATHASGPFASMVSKKDDSVSMSTPTLSSNTSSNSQALAQPIVQLLQGQTDAKQRDECVLAELAEAKKRDEEIHRLQKQTIDKLTGAQQRIEAILVQNYELHEYPIPRLFVILPDSYEKWDPRNFLTERFRLYFLCECGDHCKTDADTITTSGQPTIAATTPFAPVPVKNSIHLAKHDGYELSRPTEFFDRYGPYIQGVLQALRHCLTVAAGVTPVVALAESGVKEINDEVKLIFESTREAVDMSIDFLEKRLGDGPLADEVNSTNAEAQEENAFSGLAALEGADLRQLDTFLRRTDSDKILGNLYRITTDAGHVKWVCLDHYHQVYRETTLTSFRLSVETNGGVFDPQLGKVTLSFKSSTLAKDFFTRLSKQGAEVKSLSIKLDWSFASADLLMLVEKISQSNIGDLELDLQDDDQPLSIPSQLRPKGRYHALLALFSNTKIKGLTFSNVAFIGSRTSNLPSHYSPSLLQSFHYLGRIYSIDDSRLASIIALCPQLVDLRLGAQVAVSEGVPKVDHVIGSLSKLKVLHRYNLYPRSSTTSKEDSISRSSYGSVPLRELVEFGFFYYSSSFLLEDAVTRSLATLEVLLFNYHGAEDNCFHLRDIADLLQSPVHPGCQLPFGRLTRLELCLQISTTTFNLMAIVLPRLPLVYFGVDERNSSLLAHVNLNTLRTLSVRGMAEYELEYLCRAISLPSQIESLSLESIPIKQTLMYALETFPLRRLSLKSMDLTKVAAILPRLNDTQLQVLTIIDDEYDWETNTSDICHLGRPGVIQRVYQGEKSMRDALQEDGRKESDYLRSDTFSLRSRKRVRVVSYATYQREHYSHILPTSSR</sequence>
<name>A0ABQ7K5D5_9FUNG</name>
<accession>A0ABQ7K5D5</accession>
<proteinExistence type="predicted"/>
<comment type="caution">
    <text evidence="1">The sequence shown here is derived from an EMBL/GenBank/DDBJ whole genome shotgun (WGS) entry which is preliminary data.</text>
</comment>
<evidence type="ECO:0008006" key="3">
    <source>
        <dbReference type="Google" id="ProtNLM"/>
    </source>
</evidence>
<evidence type="ECO:0000313" key="2">
    <source>
        <dbReference type="Proteomes" id="UP001194696"/>
    </source>
</evidence>
<keyword evidence="2" id="KW-1185">Reference proteome</keyword>
<protein>
    <recommendedName>
        <fullName evidence="3">RNI-like protein</fullName>
    </recommendedName>
</protein>
<organism evidence="1 2">
    <name type="scientific">Linnemannia gamsii</name>
    <dbReference type="NCBI Taxonomy" id="64522"/>
    <lineage>
        <taxon>Eukaryota</taxon>
        <taxon>Fungi</taxon>
        <taxon>Fungi incertae sedis</taxon>
        <taxon>Mucoromycota</taxon>
        <taxon>Mortierellomycotina</taxon>
        <taxon>Mortierellomycetes</taxon>
        <taxon>Mortierellales</taxon>
        <taxon>Mortierellaceae</taxon>
        <taxon>Linnemannia</taxon>
    </lineage>
</organism>
<gene>
    <name evidence="1" type="ORF">BGZ96_004627</name>
</gene>
<dbReference type="EMBL" id="JAAAIM010000215">
    <property type="protein sequence ID" value="KAG0292002.1"/>
    <property type="molecule type" value="Genomic_DNA"/>
</dbReference>
<dbReference type="Proteomes" id="UP001194696">
    <property type="component" value="Unassembled WGS sequence"/>
</dbReference>
<evidence type="ECO:0000313" key="1">
    <source>
        <dbReference type="EMBL" id="KAG0292002.1"/>
    </source>
</evidence>